<organism evidence="3 4">
    <name type="scientific">Micractinium conductrix</name>
    <dbReference type="NCBI Taxonomy" id="554055"/>
    <lineage>
        <taxon>Eukaryota</taxon>
        <taxon>Viridiplantae</taxon>
        <taxon>Chlorophyta</taxon>
        <taxon>core chlorophytes</taxon>
        <taxon>Trebouxiophyceae</taxon>
        <taxon>Chlorellales</taxon>
        <taxon>Chlorellaceae</taxon>
        <taxon>Chlorella clade</taxon>
        <taxon>Micractinium</taxon>
    </lineage>
</organism>
<evidence type="ECO:0000256" key="2">
    <source>
        <dbReference type="SAM" id="Phobius"/>
    </source>
</evidence>
<dbReference type="GO" id="GO:0005794">
    <property type="term" value="C:Golgi apparatus"/>
    <property type="evidence" value="ECO:0007669"/>
    <property type="project" value="TreeGrafter"/>
</dbReference>
<keyword evidence="2" id="KW-1133">Transmembrane helix</keyword>
<reference evidence="3 4" key="1">
    <citation type="journal article" date="2018" name="Plant J.">
        <title>Genome sequences of Chlorella sorokiniana UTEX 1602 and Micractinium conductrix SAG 241.80: implications to maltose excretion by a green alga.</title>
        <authorList>
            <person name="Arriola M.B."/>
            <person name="Velmurugan N."/>
            <person name="Zhang Y."/>
            <person name="Plunkett M.H."/>
            <person name="Hondzo H."/>
            <person name="Barney B.M."/>
        </authorList>
    </citation>
    <scope>NUCLEOTIDE SEQUENCE [LARGE SCALE GENOMIC DNA]</scope>
    <source>
        <strain evidence="3 4">SAG 241.80</strain>
    </source>
</reference>
<keyword evidence="2" id="KW-0812">Transmembrane</keyword>
<dbReference type="STRING" id="554055.A0A2P6V4K8"/>
<keyword evidence="2" id="KW-0472">Membrane</keyword>
<accession>A0A2P6V4K8</accession>
<evidence type="ECO:0000313" key="3">
    <source>
        <dbReference type="EMBL" id="PSC69014.1"/>
    </source>
</evidence>
<dbReference type="Proteomes" id="UP000239649">
    <property type="component" value="Unassembled WGS sequence"/>
</dbReference>
<dbReference type="AlphaFoldDB" id="A0A2P6V4K8"/>
<dbReference type="InterPro" id="IPR052674">
    <property type="entry name" value="SelWTH-like"/>
</dbReference>
<dbReference type="PANTHER" id="PTHR33638">
    <property type="entry name" value="SELENOPROTEIN H"/>
    <property type="match status" value="1"/>
</dbReference>
<comment type="caution">
    <text evidence="3">The sequence shown here is derived from an EMBL/GenBank/DDBJ whole genome shotgun (WGS) entry which is preliminary data.</text>
</comment>
<protein>
    <submittedName>
        <fullName evidence="3">Seleno H</fullName>
    </submittedName>
</protein>
<dbReference type="EMBL" id="LHPF02000030">
    <property type="protein sequence ID" value="PSC69014.1"/>
    <property type="molecule type" value="Genomic_DNA"/>
</dbReference>
<gene>
    <name evidence="3" type="ORF">C2E20_7384</name>
</gene>
<dbReference type="OrthoDB" id="1933874at2759"/>
<feature type="region of interest" description="Disordered" evidence="1">
    <location>
        <begin position="142"/>
        <end position="193"/>
    </location>
</feature>
<evidence type="ECO:0000313" key="4">
    <source>
        <dbReference type="Proteomes" id="UP000239649"/>
    </source>
</evidence>
<keyword evidence="4" id="KW-1185">Reference proteome</keyword>
<evidence type="ECO:0000256" key="1">
    <source>
        <dbReference type="SAM" id="MobiDB-lite"/>
    </source>
</evidence>
<name>A0A2P6V4K8_9CHLO</name>
<feature type="transmembrane region" description="Helical" evidence="2">
    <location>
        <begin position="6"/>
        <end position="35"/>
    </location>
</feature>
<proteinExistence type="predicted"/>
<dbReference type="PANTHER" id="PTHR33638:SF1">
    <property type="entry name" value="SELENOPROTEIN H"/>
    <property type="match status" value="1"/>
</dbReference>
<sequence length="193" mass="19946">MRPSPFLTAIGASAGTFITLGGATFVVSGVVLSVAKRVVRARKLATAQPCIMCAGSGFRDCQVCWVFKRRANELEKLVLESVPEAEFAINPEKPRKGCFEVRRGDKTYVSLLSLPRPFTKLRELEMGEVAAAIVADLGGGSGDGAAAAAAEKEPAAARPSAAAKPAAAKGKGGGRGKAAAKKAAVAEEEEDSE</sequence>
<feature type="compositionally biased region" description="Low complexity" evidence="1">
    <location>
        <begin position="156"/>
        <end position="169"/>
    </location>
</feature>